<reference evidence="2 3" key="1">
    <citation type="submission" date="2019-12" db="EMBL/GenBank/DDBJ databases">
        <title>Microbes associate with the intestines of laboratory mice.</title>
        <authorList>
            <person name="Navarre W."/>
            <person name="Wong E."/>
        </authorList>
    </citation>
    <scope>NUCLEOTIDE SEQUENCE [LARGE SCALE GENOMIC DNA]</scope>
    <source>
        <strain evidence="2 3">NM51_B2-22</strain>
    </source>
</reference>
<evidence type="ECO:0000313" key="2">
    <source>
        <dbReference type="EMBL" id="MVX58629.1"/>
    </source>
</evidence>
<evidence type="ECO:0000256" key="1">
    <source>
        <dbReference type="SAM" id="Coils"/>
    </source>
</evidence>
<keyword evidence="1" id="KW-0175">Coiled coil</keyword>
<evidence type="ECO:0000313" key="3">
    <source>
        <dbReference type="Proteomes" id="UP000461595"/>
    </source>
</evidence>
<dbReference type="RefSeq" id="WP_160332446.1">
    <property type="nucleotide sequence ID" value="NZ_WSRS01000017.1"/>
</dbReference>
<accession>A0A7X3KBW9</accession>
<dbReference type="EMBL" id="WSRS01000017">
    <property type="protein sequence ID" value="MVX58629.1"/>
    <property type="molecule type" value="Genomic_DNA"/>
</dbReference>
<dbReference type="Proteomes" id="UP000461595">
    <property type="component" value="Unassembled WGS sequence"/>
</dbReference>
<comment type="caution">
    <text evidence="2">The sequence shown here is derived from an EMBL/GenBank/DDBJ whole genome shotgun (WGS) entry which is preliminary data.</text>
</comment>
<sequence>MKPQVAYRIELSELEKRIKKYLRRVDENDSLEFVKKKFNDMAEVMDQLYDLRSRIEQDTTEGFKMSARKRLDSDIRKNLVLSGYLRMNKDDREMAFIDSLIKIDVGLAEQYLFADSFDIGVRAKHSEKEISTEDFNRFDYITEEYFTLFHLLLRLYQKGDVELAKLHEVLFVYSSMALGFIKDVVIDIDIEESGYKVIEFSEAKKFIAEKRNQVLGSFSDRLLEMLLKDI</sequence>
<proteinExistence type="predicted"/>
<organism evidence="2 3">
    <name type="scientific">Streptococcus danieliae</name>
    <dbReference type="NCBI Taxonomy" id="747656"/>
    <lineage>
        <taxon>Bacteria</taxon>
        <taxon>Bacillati</taxon>
        <taxon>Bacillota</taxon>
        <taxon>Bacilli</taxon>
        <taxon>Lactobacillales</taxon>
        <taxon>Streptococcaceae</taxon>
        <taxon>Streptococcus</taxon>
    </lineage>
</organism>
<name>A0A7X3KBW9_9STRE</name>
<protein>
    <submittedName>
        <fullName evidence="2">Uncharacterized protein</fullName>
    </submittedName>
</protein>
<gene>
    <name evidence="2" type="ORF">E5983_03050</name>
</gene>
<feature type="coiled-coil region" evidence="1">
    <location>
        <begin position="4"/>
        <end position="31"/>
    </location>
</feature>
<dbReference type="AlphaFoldDB" id="A0A7X3KBW9"/>